<accession>A0ABP9W3D8</accession>
<sequence length="39" mass="4751">MDFPVRQWRIRRTRKSIVRLNQQPVDDFRYFEIASLAAA</sequence>
<dbReference type="EMBL" id="BAABRO010000033">
    <property type="protein sequence ID" value="GAA5511025.1"/>
    <property type="molecule type" value="Genomic_DNA"/>
</dbReference>
<dbReference type="Proteomes" id="UP001416858">
    <property type="component" value="Unassembled WGS sequence"/>
</dbReference>
<organism evidence="1 2">
    <name type="scientific">Novipirellula caenicola</name>
    <dbReference type="NCBI Taxonomy" id="1536901"/>
    <lineage>
        <taxon>Bacteria</taxon>
        <taxon>Pseudomonadati</taxon>
        <taxon>Planctomycetota</taxon>
        <taxon>Planctomycetia</taxon>
        <taxon>Pirellulales</taxon>
        <taxon>Pirellulaceae</taxon>
        <taxon>Novipirellula</taxon>
    </lineage>
</organism>
<keyword evidence="2" id="KW-1185">Reference proteome</keyword>
<comment type="caution">
    <text evidence="1">The sequence shown here is derived from an EMBL/GenBank/DDBJ whole genome shotgun (WGS) entry which is preliminary data.</text>
</comment>
<evidence type="ECO:0000313" key="2">
    <source>
        <dbReference type="Proteomes" id="UP001416858"/>
    </source>
</evidence>
<reference evidence="1 2" key="1">
    <citation type="submission" date="2024-02" db="EMBL/GenBank/DDBJ databases">
        <title>Rhodopirellula caenicola NBRC 110016.</title>
        <authorList>
            <person name="Ichikawa N."/>
            <person name="Katano-Makiyama Y."/>
            <person name="Hidaka K."/>
        </authorList>
    </citation>
    <scope>NUCLEOTIDE SEQUENCE [LARGE SCALE GENOMIC DNA]</scope>
    <source>
        <strain evidence="1 2">NBRC 110016</strain>
    </source>
</reference>
<name>A0ABP9W3D8_9BACT</name>
<gene>
    <name evidence="1" type="ORF">Rcae01_06538</name>
</gene>
<proteinExistence type="predicted"/>
<evidence type="ECO:0000313" key="1">
    <source>
        <dbReference type="EMBL" id="GAA5511025.1"/>
    </source>
</evidence>
<protein>
    <submittedName>
        <fullName evidence="1">Uncharacterized protein</fullName>
    </submittedName>
</protein>